<keyword evidence="2" id="KW-1185">Reference proteome</keyword>
<evidence type="ECO:0000313" key="2">
    <source>
        <dbReference type="Proteomes" id="UP000027192"/>
    </source>
</evidence>
<proteinExistence type="predicted"/>
<dbReference type="AlphaFoldDB" id="A0A066RZ83"/>
<comment type="caution">
    <text evidence="1">The sequence shown here is derived from an EMBL/GenBank/DDBJ whole genome shotgun (WGS) entry which is preliminary data.</text>
</comment>
<dbReference type="EMBL" id="JMIB01000006">
    <property type="protein sequence ID" value="KDM92663.1"/>
    <property type="molecule type" value="Genomic_DNA"/>
</dbReference>
<organism evidence="1 2">
    <name type="scientific">Photobacterium galatheae</name>
    <dbReference type="NCBI Taxonomy" id="1654360"/>
    <lineage>
        <taxon>Bacteria</taxon>
        <taxon>Pseudomonadati</taxon>
        <taxon>Pseudomonadota</taxon>
        <taxon>Gammaproteobacteria</taxon>
        <taxon>Vibrionales</taxon>
        <taxon>Vibrionaceae</taxon>
        <taxon>Photobacterium</taxon>
    </lineage>
</organism>
<dbReference type="STRING" id="1654360.EA58_04615"/>
<sequence>MENTWHSHIRFIGCEDKIWGQYIKLEDNVSNIACGGLKNDDMTALFDKGRGVLKSDIPDAISAKNKG</sequence>
<name>A0A066RZ83_9GAMM</name>
<reference evidence="1 2" key="1">
    <citation type="submission" date="2014-04" db="EMBL/GenBank/DDBJ databases">
        <title>Draft genome sequence of Photobacterium halotolerans S2753: a solonamide, ngercheumicin and holomycin producer.</title>
        <authorList>
            <person name="Machado H.R."/>
            <person name="Gram L."/>
        </authorList>
    </citation>
    <scope>NUCLEOTIDE SEQUENCE [LARGE SCALE GENOMIC DNA]</scope>
    <source>
        <strain evidence="1 2">S2753</strain>
    </source>
</reference>
<accession>A0A066RZ83</accession>
<evidence type="ECO:0000313" key="1">
    <source>
        <dbReference type="EMBL" id="KDM92663.1"/>
    </source>
</evidence>
<gene>
    <name evidence="1" type="ORF">EA58_04615</name>
</gene>
<dbReference type="Proteomes" id="UP000027192">
    <property type="component" value="Unassembled WGS sequence"/>
</dbReference>
<protein>
    <submittedName>
        <fullName evidence="1">Uncharacterized protein</fullName>
    </submittedName>
</protein>